<evidence type="ECO:0000313" key="2">
    <source>
        <dbReference type="Proteomes" id="UP001302812"/>
    </source>
</evidence>
<accession>A0AAN6QE58</accession>
<dbReference type="AlphaFoldDB" id="A0AAN6QE58"/>
<dbReference type="Proteomes" id="UP001302812">
    <property type="component" value="Unassembled WGS sequence"/>
</dbReference>
<proteinExistence type="predicted"/>
<name>A0AAN6QE58_9PEZI</name>
<gene>
    <name evidence="1" type="ORF">N656DRAFT_784078</name>
</gene>
<keyword evidence="2" id="KW-1185">Reference proteome</keyword>
<dbReference type="RefSeq" id="XP_064666140.1">
    <property type="nucleotide sequence ID" value="XM_064816085.1"/>
</dbReference>
<protein>
    <submittedName>
        <fullName evidence="1">Uncharacterized protein</fullName>
    </submittedName>
</protein>
<dbReference type="GeneID" id="89940210"/>
<comment type="caution">
    <text evidence="1">The sequence shown here is derived from an EMBL/GenBank/DDBJ whole genome shotgun (WGS) entry which is preliminary data.</text>
</comment>
<reference evidence="1" key="2">
    <citation type="submission" date="2023-05" db="EMBL/GenBank/DDBJ databases">
        <authorList>
            <consortium name="Lawrence Berkeley National Laboratory"/>
            <person name="Steindorff A."/>
            <person name="Hensen N."/>
            <person name="Bonometti L."/>
            <person name="Westerberg I."/>
            <person name="Brannstrom I.O."/>
            <person name="Guillou S."/>
            <person name="Cros-Aarteil S."/>
            <person name="Calhoun S."/>
            <person name="Haridas S."/>
            <person name="Kuo A."/>
            <person name="Mondo S."/>
            <person name="Pangilinan J."/>
            <person name="Riley R."/>
            <person name="Labutti K."/>
            <person name="Andreopoulos B."/>
            <person name="Lipzen A."/>
            <person name="Chen C."/>
            <person name="Yanf M."/>
            <person name="Daum C."/>
            <person name="Ng V."/>
            <person name="Clum A."/>
            <person name="Ohm R."/>
            <person name="Martin F."/>
            <person name="Silar P."/>
            <person name="Natvig D."/>
            <person name="Lalanne C."/>
            <person name="Gautier V."/>
            <person name="Ament-Velasquez S.L."/>
            <person name="Kruys A."/>
            <person name="Hutchinson M.I."/>
            <person name="Powell A.J."/>
            <person name="Barry K."/>
            <person name="Miller A.N."/>
            <person name="Grigoriev I.V."/>
            <person name="Debuchy R."/>
            <person name="Gladieux P."/>
            <person name="Thoren M.H."/>
            <person name="Johannesson H."/>
        </authorList>
    </citation>
    <scope>NUCLEOTIDE SEQUENCE</scope>
    <source>
        <strain evidence="1">CBS 508.74</strain>
    </source>
</reference>
<dbReference type="EMBL" id="MU853362">
    <property type="protein sequence ID" value="KAK4108570.1"/>
    <property type="molecule type" value="Genomic_DNA"/>
</dbReference>
<sequence length="66" mass="6780">MHKLGTKPINRPSDLDNQIATYLNIDPESGFAPMEWQAGRIGTVVVGAQGPQAAACASSGGGVDVL</sequence>
<reference evidence="1" key="1">
    <citation type="journal article" date="2023" name="Mol. Phylogenet. Evol.">
        <title>Genome-scale phylogeny and comparative genomics of the fungal order Sordariales.</title>
        <authorList>
            <person name="Hensen N."/>
            <person name="Bonometti L."/>
            <person name="Westerberg I."/>
            <person name="Brannstrom I.O."/>
            <person name="Guillou S."/>
            <person name="Cros-Aarteil S."/>
            <person name="Calhoun S."/>
            <person name="Haridas S."/>
            <person name="Kuo A."/>
            <person name="Mondo S."/>
            <person name="Pangilinan J."/>
            <person name="Riley R."/>
            <person name="LaButti K."/>
            <person name="Andreopoulos B."/>
            <person name="Lipzen A."/>
            <person name="Chen C."/>
            <person name="Yan M."/>
            <person name="Daum C."/>
            <person name="Ng V."/>
            <person name="Clum A."/>
            <person name="Steindorff A."/>
            <person name="Ohm R.A."/>
            <person name="Martin F."/>
            <person name="Silar P."/>
            <person name="Natvig D.O."/>
            <person name="Lalanne C."/>
            <person name="Gautier V."/>
            <person name="Ament-Velasquez S.L."/>
            <person name="Kruys A."/>
            <person name="Hutchinson M.I."/>
            <person name="Powell A.J."/>
            <person name="Barry K."/>
            <person name="Miller A.N."/>
            <person name="Grigoriev I.V."/>
            <person name="Debuchy R."/>
            <person name="Gladieux P."/>
            <person name="Hiltunen Thoren M."/>
            <person name="Johannesson H."/>
        </authorList>
    </citation>
    <scope>NUCLEOTIDE SEQUENCE</scope>
    <source>
        <strain evidence="1">CBS 508.74</strain>
    </source>
</reference>
<organism evidence="1 2">
    <name type="scientific">Canariomyces notabilis</name>
    <dbReference type="NCBI Taxonomy" id="2074819"/>
    <lineage>
        <taxon>Eukaryota</taxon>
        <taxon>Fungi</taxon>
        <taxon>Dikarya</taxon>
        <taxon>Ascomycota</taxon>
        <taxon>Pezizomycotina</taxon>
        <taxon>Sordariomycetes</taxon>
        <taxon>Sordariomycetidae</taxon>
        <taxon>Sordariales</taxon>
        <taxon>Chaetomiaceae</taxon>
        <taxon>Canariomyces</taxon>
    </lineage>
</organism>
<evidence type="ECO:0000313" key="1">
    <source>
        <dbReference type="EMBL" id="KAK4108570.1"/>
    </source>
</evidence>